<dbReference type="PANTHER" id="PTHR13930">
    <property type="entry name" value="S-ADENOSYL-L-METHIONINE-DEPENDENT TRNA 4-DEMETHYLWYOSINE SYNTHASE"/>
    <property type="match status" value="1"/>
</dbReference>
<dbReference type="STRING" id="4538.I1QTU0"/>
<dbReference type="HOGENOM" id="CLU_1901636_0_0_1"/>
<accession>I1QTU0</accession>
<evidence type="ECO:0000313" key="2">
    <source>
        <dbReference type="Proteomes" id="UP000007306"/>
    </source>
</evidence>
<dbReference type="GO" id="GO:0051539">
    <property type="term" value="F:4 iron, 4 sulfur cluster binding"/>
    <property type="evidence" value="ECO:0007669"/>
    <property type="project" value="InterPro"/>
</dbReference>
<dbReference type="Gene3D" id="3.20.20.70">
    <property type="entry name" value="Aldolase class I"/>
    <property type="match status" value="1"/>
</dbReference>
<keyword evidence="2" id="KW-1185">Reference proteome</keyword>
<reference evidence="1 2" key="2">
    <citation type="submission" date="2018-04" db="EMBL/GenBank/DDBJ databases">
        <title>OglaRS2 (Oryza glaberrima Reference Sequence Version 2).</title>
        <authorList>
            <person name="Zhang J."/>
            <person name="Kudrna D."/>
            <person name="Lee S."/>
            <person name="Talag J."/>
            <person name="Rajasekar S."/>
            <person name="Wing R.A."/>
        </authorList>
    </citation>
    <scope>NUCLEOTIDE SEQUENCE [LARGE SCALE GENOMIC DNA]</scope>
    <source>
        <strain evidence="1 2">cv. IRGC 96717</strain>
    </source>
</reference>
<dbReference type="InterPro" id="IPR034556">
    <property type="entry name" value="tRNA_wybutosine-synthase"/>
</dbReference>
<dbReference type="InterPro" id="IPR013785">
    <property type="entry name" value="Aldolase_TIM"/>
</dbReference>
<sequence>ERGGNPMIYATENSNASVPPKVNMTTFAGGVSSMQAHGPTDHHIHPPFKDGFGPSMNQTSFFCSRTTFSTICPYNFSHGVKPERLVQGLSPRYCALSLVVEPNMYPEINVLIVDLHRRQHFLSVMHSFLIRLRH</sequence>
<dbReference type="AlphaFoldDB" id="I1QTU0"/>
<protein>
    <submittedName>
        <fullName evidence="1">Uncharacterized protein</fullName>
    </submittedName>
</protein>
<reference evidence="1" key="1">
    <citation type="submission" date="2015-06" db="UniProtKB">
        <authorList>
            <consortium name="EnsemblPlants"/>
        </authorList>
    </citation>
    <scope>IDENTIFICATION</scope>
</reference>
<dbReference type="Proteomes" id="UP000007306">
    <property type="component" value="Chromosome 10"/>
</dbReference>
<dbReference type="EnsemblPlants" id="ORGLA10G0062300.1">
    <property type="protein sequence ID" value="ORGLA10G0062300.1"/>
    <property type="gene ID" value="ORGLA10G0062300"/>
</dbReference>
<dbReference type="eggNOG" id="KOG1160">
    <property type="taxonomic scope" value="Eukaryota"/>
</dbReference>
<dbReference type="GO" id="GO:0031591">
    <property type="term" value="P:wybutosine biosynthetic process"/>
    <property type="evidence" value="ECO:0007669"/>
    <property type="project" value="TreeGrafter"/>
</dbReference>
<evidence type="ECO:0000313" key="1">
    <source>
        <dbReference type="EnsemblPlants" id="ORGLA10G0062300.1"/>
    </source>
</evidence>
<name>I1QTU0_ORYGL</name>
<dbReference type="PANTHER" id="PTHR13930:SF0">
    <property type="entry name" value="S-ADENOSYL-L-METHIONINE-DEPENDENT TRNA 4-DEMETHYLWYOSINE SYNTHASE TYW1-RELATED"/>
    <property type="match status" value="1"/>
</dbReference>
<organism evidence="1 2">
    <name type="scientific">Oryza glaberrima</name>
    <name type="common">African rice</name>
    <dbReference type="NCBI Taxonomy" id="4538"/>
    <lineage>
        <taxon>Eukaryota</taxon>
        <taxon>Viridiplantae</taxon>
        <taxon>Streptophyta</taxon>
        <taxon>Embryophyta</taxon>
        <taxon>Tracheophyta</taxon>
        <taxon>Spermatophyta</taxon>
        <taxon>Magnoliopsida</taxon>
        <taxon>Liliopsida</taxon>
        <taxon>Poales</taxon>
        <taxon>Poaceae</taxon>
        <taxon>BOP clade</taxon>
        <taxon>Oryzoideae</taxon>
        <taxon>Oryzeae</taxon>
        <taxon>Oryzinae</taxon>
        <taxon>Oryza</taxon>
    </lineage>
</organism>
<proteinExistence type="predicted"/>
<dbReference type="Gramene" id="ORGLA10G0062300.1">
    <property type="protein sequence ID" value="ORGLA10G0062300.1"/>
    <property type="gene ID" value="ORGLA10G0062300"/>
</dbReference>